<name>A0A7Z0KAJ1_9MICC</name>
<organism evidence="3 4">
    <name type="scientific">Nesterenkonia xinjiangensis</name>
    <dbReference type="NCBI Taxonomy" id="225327"/>
    <lineage>
        <taxon>Bacteria</taxon>
        <taxon>Bacillati</taxon>
        <taxon>Actinomycetota</taxon>
        <taxon>Actinomycetes</taxon>
        <taxon>Micrococcales</taxon>
        <taxon>Micrococcaceae</taxon>
        <taxon>Nesterenkonia</taxon>
    </lineage>
</organism>
<dbReference type="EMBL" id="JACCFY010000001">
    <property type="protein sequence ID" value="NYJ78350.1"/>
    <property type="molecule type" value="Genomic_DNA"/>
</dbReference>
<dbReference type="RefSeq" id="WP_179541700.1">
    <property type="nucleotide sequence ID" value="NZ_BAAALL010000011.1"/>
</dbReference>
<gene>
    <name evidence="3" type="ORF">HNR09_001761</name>
</gene>
<comment type="caution">
    <text evidence="3">The sequence shown here is derived from an EMBL/GenBank/DDBJ whole genome shotgun (WGS) entry which is preliminary data.</text>
</comment>
<accession>A0A7Z0KAJ1</accession>
<feature type="region of interest" description="Disordered" evidence="1">
    <location>
        <begin position="178"/>
        <end position="238"/>
    </location>
</feature>
<dbReference type="Proteomes" id="UP000535437">
    <property type="component" value="Unassembled WGS sequence"/>
</dbReference>
<evidence type="ECO:0000313" key="4">
    <source>
        <dbReference type="Proteomes" id="UP000535437"/>
    </source>
</evidence>
<proteinExistence type="predicted"/>
<feature type="transmembrane region" description="Helical" evidence="2">
    <location>
        <begin position="244"/>
        <end position="262"/>
    </location>
</feature>
<protein>
    <submittedName>
        <fullName evidence="3">Uncharacterized protein</fullName>
    </submittedName>
</protein>
<feature type="compositionally biased region" description="Basic and acidic residues" evidence="1">
    <location>
        <begin position="222"/>
        <end position="236"/>
    </location>
</feature>
<sequence>MAGDQGTPGRAAADDGSEGALHLVVHVRAAVILTDQQGERSRHPDMAAALDAVRRSHQGHLSPMLSVQVDPSVRDIVDEGCWTLDYIEPERCEGRPRQAMDFQITYDSWSIQAPGATPRDIPVERLRDEIATIIVSSGKPVEVLGDLLGMTPVMFGLDPSGHVVAMPEELAVRIRTAEPVEPEPAPMPAGDSGETPEGSAVPEGLSAAEVEGEGGEATSSEVRTRSERRAREEQQAKRRRRRRVAAAVVLTGVVAVAGWFFLMRPDDGQADSVATPWPELVDTDADLQAEHPMRLWSLDPSEADQLSVFSAGVLSFDSDEQTLLLRNALTGEIDVEYALDSELLWTTELRIDGDAAVGVRTQEEFVILAIDGIQQRWPIPEGAEVTVMGELPLLHDGDEVHVLVADSEDPVRQEVNPELITGAADGEGVIQARPGEPEIVFIPFDEDESSQRTELAAPAEEADFSKHLAVGHGHALSHWMIEEDSYYVVHTVSAGEVTAVLETRTQPAESPAWEIGRGMDLAIIENYAVSLTTGELVAAWENGEFAAALGPAAIMETDGHRQIVLDQHVYSESDRVIGVSPRGTLWVRQPDGSVVALSRDRGDA</sequence>
<evidence type="ECO:0000256" key="2">
    <source>
        <dbReference type="SAM" id="Phobius"/>
    </source>
</evidence>
<evidence type="ECO:0000313" key="3">
    <source>
        <dbReference type="EMBL" id="NYJ78350.1"/>
    </source>
</evidence>
<keyword evidence="4" id="KW-1185">Reference proteome</keyword>
<reference evidence="3 4" key="1">
    <citation type="submission" date="2020-07" db="EMBL/GenBank/DDBJ databases">
        <title>Sequencing the genomes of 1000 actinobacteria strains.</title>
        <authorList>
            <person name="Klenk H.-P."/>
        </authorList>
    </citation>
    <scope>NUCLEOTIDE SEQUENCE [LARGE SCALE GENOMIC DNA]</scope>
    <source>
        <strain evidence="3 4">DSM 15475</strain>
    </source>
</reference>
<evidence type="ECO:0000256" key="1">
    <source>
        <dbReference type="SAM" id="MobiDB-lite"/>
    </source>
</evidence>
<keyword evidence="2" id="KW-0472">Membrane</keyword>
<keyword evidence="2" id="KW-1133">Transmembrane helix</keyword>
<keyword evidence="2" id="KW-0812">Transmembrane</keyword>
<dbReference type="AlphaFoldDB" id="A0A7Z0KAJ1"/>